<organism evidence="2 3">
    <name type="scientific">Blastomyces percursus</name>
    <dbReference type="NCBI Taxonomy" id="1658174"/>
    <lineage>
        <taxon>Eukaryota</taxon>
        <taxon>Fungi</taxon>
        <taxon>Dikarya</taxon>
        <taxon>Ascomycota</taxon>
        <taxon>Pezizomycotina</taxon>
        <taxon>Eurotiomycetes</taxon>
        <taxon>Eurotiomycetidae</taxon>
        <taxon>Onygenales</taxon>
        <taxon>Ajellomycetaceae</taxon>
        <taxon>Blastomyces</taxon>
    </lineage>
</organism>
<dbReference type="Proteomes" id="UP000242791">
    <property type="component" value="Unassembled WGS sequence"/>
</dbReference>
<evidence type="ECO:0000313" key="3">
    <source>
        <dbReference type="Proteomes" id="UP000242791"/>
    </source>
</evidence>
<evidence type="ECO:0000256" key="1">
    <source>
        <dbReference type="SAM" id="MobiDB-lite"/>
    </source>
</evidence>
<dbReference type="AlphaFoldDB" id="A0A1J9QE19"/>
<reference evidence="2 3" key="1">
    <citation type="submission" date="2015-08" db="EMBL/GenBank/DDBJ databases">
        <title>Emmonsia species relationships and genome sequence.</title>
        <authorList>
            <person name="Cuomo C.A."/>
            <person name="Schwartz I.S."/>
            <person name="Kenyon C."/>
            <person name="De Hoog G.S."/>
            <person name="Govender N.P."/>
            <person name="Botha A."/>
            <person name="Moreno L."/>
            <person name="De Vries M."/>
            <person name="Munoz J.F."/>
            <person name="Stielow J.B."/>
        </authorList>
    </citation>
    <scope>NUCLEOTIDE SEQUENCE [LARGE SCALE GENOMIC DNA]</scope>
    <source>
        <strain evidence="2 3">EI222</strain>
    </source>
</reference>
<dbReference type="STRING" id="1658174.A0A1J9QE19"/>
<name>A0A1J9QE19_9EURO</name>
<gene>
    <name evidence="2" type="ORF">ACJ73_01560</name>
</gene>
<dbReference type="EMBL" id="LGTZ01000144">
    <property type="protein sequence ID" value="OJD27054.1"/>
    <property type="molecule type" value="Genomic_DNA"/>
</dbReference>
<keyword evidence="3" id="KW-1185">Reference proteome</keyword>
<protein>
    <submittedName>
        <fullName evidence="2">Uncharacterized protein</fullName>
    </submittedName>
</protein>
<dbReference type="VEuPathDB" id="FungiDB:ACJ73_01560"/>
<comment type="caution">
    <text evidence="2">The sequence shown here is derived from an EMBL/GenBank/DDBJ whole genome shotgun (WGS) entry which is preliminary data.</text>
</comment>
<dbReference type="OrthoDB" id="4509126at2759"/>
<evidence type="ECO:0000313" key="2">
    <source>
        <dbReference type="EMBL" id="OJD27054.1"/>
    </source>
</evidence>
<proteinExistence type="predicted"/>
<feature type="region of interest" description="Disordered" evidence="1">
    <location>
        <begin position="30"/>
        <end position="49"/>
    </location>
</feature>
<accession>A0A1J9QE19</accession>
<sequence>MQNASLKDEIAALETQLRKSDQRAWASIVSANGTDSQPPIPPLAAVPTMSKNNQNYPPLCIRISAAPTSEPVNNEESLARYLSAEEAKARVTDALQKNTQTEGVKTIGVGTTKTGYIIRFQDETSKGAASKMRGDFRT</sequence>